<dbReference type="PROSITE" id="PS50010">
    <property type="entry name" value="DH_2"/>
    <property type="match status" value="1"/>
</dbReference>
<dbReference type="Pfam" id="PF14252">
    <property type="entry name" value="DUF4347"/>
    <property type="match status" value="1"/>
</dbReference>
<dbReference type="SUPFAM" id="SSF50729">
    <property type="entry name" value="PH domain-like"/>
    <property type="match status" value="1"/>
</dbReference>
<dbReference type="AlphaFoldDB" id="A0A7D9I978"/>
<dbReference type="Pfam" id="PF00621">
    <property type="entry name" value="RhoGEF"/>
    <property type="match status" value="1"/>
</dbReference>
<reference evidence="2" key="1">
    <citation type="submission" date="2020-04" db="EMBL/GenBank/DDBJ databases">
        <authorList>
            <person name="Alioto T."/>
            <person name="Alioto T."/>
            <person name="Gomez Garrido J."/>
        </authorList>
    </citation>
    <scope>NUCLEOTIDE SEQUENCE</scope>
    <source>
        <strain evidence="2">A484AB</strain>
    </source>
</reference>
<feature type="non-terminal residue" evidence="2">
    <location>
        <position position="1"/>
    </location>
</feature>
<dbReference type="Gene3D" id="1.20.1280.50">
    <property type="match status" value="1"/>
</dbReference>
<dbReference type="InterPro" id="IPR011993">
    <property type="entry name" value="PH-like_dom_sf"/>
</dbReference>
<dbReference type="Proteomes" id="UP001152795">
    <property type="component" value="Unassembled WGS sequence"/>
</dbReference>
<protein>
    <submittedName>
        <fullName evidence="2">Epithelial cell-transforming sequence 2 oncogene-like isoform X2</fullName>
    </submittedName>
</protein>
<evidence type="ECO:0000313" key="3">
    <source>
        <dbReference type="Proteomes" id="UP001152795"/>
    </source>
</evidence>
<evidence type="ECO:0000313" key="2">
    <source>
        <dbReference type="EMBL" id="CAB4003995.1"/>
    </source>
</evidence>
<dbReference type="InterPro" id="IPR035899">
    <property type="entry name" value="DBL_dom_sf"/>
</dbReference>
<dbReference type="CDD" id="cd22173">
    <property type="entry name" value="F-box_ECT2L"/>
    <property type="match status" value="1"/>
</dbReference>
<dbReference type="InterPro" id="IPR025592">
    <property type="entry name" value="DUF4347"/>
</dbReference>
<evidence type="ECO:0000256" key="1">
    <source>
        <dbReference type="SAM" id="MobiDB-lite"/>
    </source>
</evidence>
<gene>
    <name evidence="2" type="ORF">PACLA_8A001904</name>
</gene>
<dbReference type="CDD" id="cd00160">
    <property type="entry name" value="RhoGEF"/>
    <property type="match status" value="1"/>
</dbReference>
<dbReference type="SMART" id="SM00325">
    <property type="entry name" value="RhoGEF"/>
    <property type="match status" value="1"/>
</dbReference>
<dbReference type="OrthoDB" id="660555at2759"/>
<comment type="caution">
    <text evidence="2">The sequence shown here is derived from an EMBL/GenBank/DDBJ whole genome shotgun (WGS) entry which is preliminary data.</text>
</comment>
<proteinExistence type="predicted"/>
<dbReference type="Pfam" id="PF12937">
    <property type="entry name" value="F-box-like"/>
    <property type="match status" value="1"/>
</dbReference>
<dbReference type="Gene3D" id="1.20.900.10">
    <property type="entry name" value="Dbl homology (DH) domain"/>
    <property type="match status" value="1"/>
</dbReference>
<keyword evidence="3" id="KW-1185">Reference proteome</keyword>
<dbReference type="InterPro" id="IPR000219">
    <property type="entry name" value="DH_dom"/>
</dbReference>
<feature type="region of interest" description="Disordered" evidence="1">
    <location>
        <begin position="206"/>
        <end position="239"/>
    </location>
</feature>
<organism evidence="2 3">
    <name type="scientific">Paramuricea clavata</name>
    <name type="common">Red gorgonian</name>
    <name type="synonym">Violescent sea-whip</name>
    <dbReference type="NCBI Taxonomy" id="317549"/>
    <lineage>
        <taxon>Eukaryota</taxon>
        <taxon>Metazoa</taxon>
        <taxon>Cnidaria</taxon>
        <taxon>Anthozoa</taxon>
        <taxon>Octocorallia</taxon>
        <taxon>Malacalcyonacea</taxon>
        <taxon>Plexauridae</taxon>
        <taxon>Paramuricea</taxon>
    </lineage>
</organism>
<dbReference type="GO" id="GO:0005085">
    <property type="term" value="F:guanyl-nucleotide exchange factor activity"/>
    <property type="evidence" value="ECO:0007669"/>
    <property type="project" value="InterPro"/>
</dbReference>
<dbReference type="InterPro" id="IPR052805">
    <property type="entry name" value="GEF_Ubiquitin-Prot_Reg"/>
</dbReference>
<dbReference type="Gene3D" id="2.30.29.30">
    <property type="entry name" value="Pleckstrin-homology domain (PH domain)/Phosphotyrosine-binding domain (PTB)"/>
    <property type="match status" value="1"/>
</dbReference>
<dbReference type="SMART" id="SM00256">
    <property type="entry name" value="FBOX"/>
    <property type="match status" value="1"/>
</dbReference>
<dbReference type="PANTHER" id="PTHR46857">
    <property type="entry name" value="EPITHELIAL CELL-TRANSFORMING SEQUENCE 2 ONCOGENE-LIKE"/>
    <property type="match status" value="1"/>
</dbReference>
<dbReference type="SUPFAM" id="SSF81383">
    <property type="entry name" value="F-box domain"/>
    <property type="match status" value="1"/>
</dbReference>
<dbReference type="PROSITE" id="PS50181">
    <property type="entry name" value="FBOX"/>
    <property type="match status" value="1"/>
</dbReference>
<dbReference type="InterPro" id="IPR036047">
    <property type="entry name" value="F-box-like_dom_sf"/>
</dbReference>
<name>A0A7D9I978_PARCT</name>
<dbReference type="InterPro" id="IPR001810">
    <property type="entry name" value="F-box_dom"/>
</dbReference>
<dbReference type="SUPFAM" id="SSF48065">
    <property type="entry name" value="DBL homology domain (DH-domain)"/>
    <property type="match status" value="1"/>
</dbReference>
<dbReference type="EMBL" id="CACRXK020004780">
    <property type="protein sequence ID" value="CAB4003995.1"/>
    <property type="molecule type" value="Genomic_DNA"/>
</dbReference>
<accession>A0A7D9I978</accession>
<feature type="compositionally biased region" description="Polar residues" evidence="1">
    <location>
        <begin position="214"/>
        <end position="225"/>
    </location>
</feature>
<sequence>VFLERRNLIGQWYYSWNETQRKRFFDFILDQSSHPELKFILAWFKQPVRTQQDFTTLLPKKVSTHIFSYLDPRSLCRAASVSWHWKWLVEQDTIWRRKCLKFGWYLPYKPSDLENGAWKKHYMMCIRTLDIELPQKSTNLLRARYNSILKALTAEKHKSESDIAAKAYRKWKKNVPLVHKDEDAIRPPWVANSFKPKELEYADKGFFGKKSPEKPSTLTAQQSEFTRSKHTRSKTTPTHTADIVISEHARKSLHRRSKSEEFSLLNEDVPDPSMLTLSEAIRYELLYQTDGDDRMTQEVDGNQNIIQNVKTSSRRLDASKLYSQDKTKKSLQEFSMAYPSMVNPHVVFISSQISAHELLASAVLHGVLPIVYEYEGTTLYGLLEHLTAVLQGRKARSVGLFVGGENGSLQLIRDRSISLSSINEPEIQDFWQALSKDILPQDQGGHVDIFYPLGGTDAGMELLSQLQIMTGLTFSSPTGTASALHKVSLDDSWLPVPEEETEKPSSLYFNGIKLSAWCKAAEYIQESLNKVRAELTGHFEDEIYGLAANIVGEIIFKALGLVELSELQDVSKILVKAIVLMSQQKQIEKAKPITSLIHCLQECERGQNARKKRTKKKIKEVPLDEKEPLKEGEYVSSEDDFESEDENWKVTNSNLKERLSLGERRSVIAHEILGTEKEYCNTLTIIQDVFRKPLDASVKSNRPVIGSANIRMIFNDSETLLTVNKELENDLSCRLENWDSHQCLGDVFLKFNTKFKAYINFLNNYPITLATIDKCQKQHPAFRGFLLQLEKQPSTKLSSLPNLLLAPTNRIHEYIYLLESFLHHTPVEHKDHKKLIKAIEQLKQLKLLFDEASTRLRREKCLKEIQQRIDNCPALVERGRYFIKQEDVIHLKQTDDNEVKAEFRVFQNIGNLGLFLLNDCLILATKNVTAVPFQRILEITYKYHQSLPLSTLKLEDVSDTKYTQNAFIIRNVIGFLYFECSKHWKLRKIA</sequence>
<dbReference type="PANTHER" id="PTHR46857:SF2">
    <property type="entry name" value="F-BOX ONLY PROTEIN 16"/>
    <property type="match status" value="1"/>
</dbReference>